<accession>A0A1G2P0T5</accession>
<proteinExistence type="predicted"/>
<name>A0A1G2P0T5_9BACT</name>
<dbReference type="Proteomes" id="UP000176429">
    <property type="component" value="Unassembled WGS sequence"/>
</dbReference>
<protein>
    <submittedName>
        <fullName evidence="1">Uncharacterized protein</fullName>
    </submittedName>
</protein>
<evidence type="ECO:0000313" key="2">
    <source>
        <dbReference type="Proteomes" id="UP000176429"/>
    </source>
</evidence>
<gene>
    <name evidence="1" type="ORF">A3H68_02430</name>
</gene>
<dbReference type="EMBL" id="MHSH01000015">
    <property type="protein sequence ID" value="OHA41940.1"/>
    <property type="molecule type" value="Genomic_DNA"/>
</dbReference>
<organism evidence="1 2">
    <name type="scientific">Candidatus Taylorbacteria bacterium RIFCSPLOWO2_02_FULL_46_40</name>
    <dbReference type="NCBI Taxonomy" id="1802329"/>
    <lineage>
        <taxon>Bacteria</taxon>
        <taxon>Candidatus Tayloriibacteriota</taxon>
    </lineage>
</organism>
<dbReference type="AlphaFoldDB" id="A0A1G2P0T5"/>
<reference evidence="1 2" key="1">
    <citation type="journal article" date="2016" name="Nat. Commun.">
        <title>Thousands of microbial genomes shed light on interconnected biogeochemical processes in an aquifer system.</title>
        <authorList>
            <person name="Anantharaman K."/>
            <person name="Brown C.T."/>
            <person name="Hug L.A."/>
            <person name="Sharon I."/>
            <person name="Castelle C.J."/>
            <person name="Probst A.J."/>
            <person name="Thomas B.C."/>
            <person name="Singh A."/>
            <person name="Wilkins M.J."/>
            <person name="Karaoz U."/>
            <person name="Brodie E.L."/>
            <person name="Williams K.H."/>
            <person name="Hubbard S.S."/>
            <person name="Banfield J.F."/>
        </authorList>
    </citation>
    <scope>NUCLEOTIDE SEQUENCE [LARGE SCALE GENOMIC DNA]</scope>
</reference>
<sequence>MKVVIQRSKLLDPVFLAWTEKSYPGTTLFPDSEVDERVRLFREIWLDKGELVTRILEKETGLRFPNKEYICHIVNRTHRNLSSPLVIRSRLLPEEFVVALTHELIHILFRENTQLISVNDLKTVFSVEDDCVARHIPVYAILRQLKKEMRDLDFQEPVDNNTNTAYRVAWDFVEKKGADFVLRVVRLATKKIMA</sequence>
<evidence type="ECO:0000313" key="1">
    <source>
        <dbReference type="EMBL" id="OHA41940.1"/>
    </source>
</evidence>
<comment type="caution">
    <text evidence="1">The sequence shown here is derived from an EMBL/GenBank/DDBJ whole genome shotgun (WGS) entry which is preliminary data.</text>
</comment>